<dbReference type="AlphaFoldDB" id="A0A4P7W458"/>
<organism evidence="1 2">
    <name type="scientific">Duncaniella dubosii</name>
    <dbReference type="NCBI Taxonomy" id="2518971"/>
    <lineage>
        <taxon>Bacteria</taxon>
        <taxon>Pseudomonadati</taxon>
        <taxon>Bacteroidota</taxon>
        <taxon>Bacteroidia</taxon>
        <taxon>Bacteroidales</taxon>
        <taxon>Muribaculaceae</taxon>
        <taxon>Duncaniella</taxon>
    </lineage>
</organism>
<gene>
    <name evidence="1" type="ORF">E7747_11265</name>
</gene>
<sequence length="104" mass="12086">MKVKYFDIFGLRGNIKMSVNPPQCIVDADFCIVMGGKVFQWVGIGWTEIRDATPKDDETLPLVLIPHCSHCKHYDVMKDKTMYCFKTHKRITARKKPCKDYSEQ</sequence>
<evidence type="ECO:0000313" key="1">
    <source>
        <dbReference type="EMBL" id="QCD42813.1"/>
    </source>
</evidence>
<dbReference type="RefSeq" id="WP_128701837.1">
    <property type="nucleotide sequence ID" value="NZ_CP039396.1"/>
</dbReference>
<accession>A0A4P7W458</accession>
<dbReference type="EMBL" id="CP039396">
    <property type="protein sequence ID" value="QCD42813.1"/>
    <property type="molecule type" value="Genomic_DNA"/>
</dbReference>
<dbReference type="KEGG" id="ddb:E7747_11265"/>
<keyword evidence="2" id="KW-1185">Reference proteome</keyword>
<dbReference type="Proteomes" id="UP000297149">
    <property type="component" value="Chromosome"/>
</dbReference>
<reference evidence="2" key="1">
    <citation type="submission" date="2019-02" db="EMBL/GenBank/DDBJ databases">
        <title>Isolation and identification of novel species under the genus Muribaculum.</title>
        <authorList>
            <person name="Miyake S."/>
            <person name="Ding Y."/>
            <person name="Low A."/>
            <person name="Soh M."/>
            <person name="Seedorf H."/>
        </authorList>
    </citation>
    <scope>NUCLEOTIDE SEQUENCE [LARGE SCALE GENOMIC DNA]</scope>
    <source>
        <strain evidence="2">H5</strain>
    </source>
</reference>
<protein>
    <submittedName>
        <fullName evidence="1">Uncharacterized protein</fullName>
    </submittedName>
</protein>
<name>A0A4P7W458_9BACT</name>
<evidence type="ECO:0000313" key="2">
    <source>
        <dbReference type="Proteomes" id="UP000297149"/>
    </source>
</evidence>
<proteinExistence type="predicted"/>